<dbReference type="GO" id="GO:0005737">
    <property type="term" value="C:cytoplasm"/>
    <property type="evidence" value="ECO:0007669"/>
    <property type="project" value="UniProtKB-SubCell"/>
</dbReference>
<dbReference type="Proteomes" id="UP001239994">
    <property type="component" value="Unassembled WGS sequence"/>
</dbReference>
<dbReference type="PRINTS" id="PR02055">
    <property type="entry name" value="PROTEINF105"/>
</dbReference>
<dbReference type="EMBL" id="JAROKS010000024">
    <property type="protein sequence ID" value="KAK1786830.1"/>
    <property type="molecule type" value="Genomic_DNA"/>
</dbReference>
<dbReference type="AlphaFoldDB" id="A0AAD8YW68"/>
<evidence type="ECO:0000256" key="2">
    <source>
        <dbReference type="ARBA" id="ARBA00010267"/>
    </source>
</evidence>
<dbReference type="GO" id="GO:0004843">
    <property type="term" value="F:cysteine-type deubiquitinase activity"/>
    <property type="evidence" value="ECO:0007669"/>
    <property type="project" value="TreeGrafter"/>
</dbReference>
<feature type="compositionally biased region" description="Polar residues" evidence="4">
    <location>
        <begin position="14"/>
        <end position="23"/>
    </location>
</feature>
<gene>
    <name evidence="5" type="ORF">P4O66_017007</name>
</gene>
<feature type="compositionally biased region" description="Basic and acidic residues" evidence="4">
    <location>
        <begin position="41"/>
        <end position="58"/>
    </location>
</feature>
<reference evidence="5" key="1">
    <citation type="submission" date="2023-03" db="EMBL/GenBank/DDBJ databases">
        <title>Electrophorus voltai genome.</title>
        <authorList>
            <person name="Bian C."/>
        </authorList>
    </citation>
    <scope>NUCLEOTIDE SEQUENCE</scope>
    <source>
        <strain evidence="5">CB-2022</strain>
        <tissue evidence="5">Muscle</tissue>
    </source>
</reference>
<dbReference type="PANTHER" id="PTHR33662:SF3">
    <property type="entry name" value="FIBROUS SHEATH CABYR-BINDING PROTEIN-LIKE-RELATED"/>
    <property type="match status" value="1"/>
</dbReference>
<name>A0AAD8YW68_9TELE</name>
<keyword evidence="3" id="KW-0963">Cytoplasm</keyword>
<comment type="subcellular location">
    <subcellularLocation>
        <location evidence="1">Cytoplasm</location>
    </subcellularLocation>
</comment>
<evidence type="ECO:0000313" key="5">
    <source>
        <dbReference type="EMBL" id="KAK1786830.1"/>
    </source>
</evidence>
<proteinExistence type="inferred from homology"/>
<sequence length="408" mass="46761">MTSSMKGPSKKEASLSNQESAPSQPCPPGVATSEDDNSEEDLYRAAEDLEQERQEKSQPHAASLLPNSEEKSSVAAPECLLSYARREWKGNTAKSLLIRKGYEATAWVFESLRRVRGDNYCALRATLFQLLGQSRKVPAWLQDPEILKWPKQVQCVQDLVAQWRFPFGSRDGEGGAVERLERCLKLLRSRVDSQSPWASGMDKLLYFSELYQTDSGSELLFLPSQLQWLEAVECVHPAERERMCQQVFEGTLDEYEMLEALKFLMLHTAVQLHGAISKGLRVPEFCWLLFARDTSKCPRTFFTNHLRHVGFSGGLEQVEMFLLGYSLQQTIQVYRLYKTDSEEFVTYYPDDHKPDWPCLSLVTEDDRHYNILVPKQDKQLYSKFDESGRSKMNHPSGSQAQKQHVTRL</sequence>
<comment type="caution">
    <text evidence="5">The sequence shown here is derived from an EMBL/GenBank/DDBJ whole genome shotgun (WGS) entry which is preliminary data.</text>
</comment>
<feature type="region of interest" description="Disordered" evidence="4">
    <location>
        <begin position="386"/>
        <end position="408"/>
    </location>
</feature>
<dbReference type="GO" id="GO:1990108">
    <property type="term" value="P:protein linear deubiquitination"/>
    <property type="evidence" value="ECO:0007669"/>
    <property type="project" value="TreeGrafter"/>
</dbReference>
<evidence type="ECO:0000313" key="6">
    <source>
        <dbReference type="Proteomes" id="UP001239994"/>
    </source>
</evidence>
<comment type="similarity">
    <text evidence="2">Belongs to the peptidase C65 family. Otulin subfamily.</text>
</comment>
<dbReference type="PANTHER" id="PTHR33662">
    <property type="entry name" value="OTU DEUBIQUITINASE WITH LINEAR LINKAGE-SPECIFICITY A-RELATED"/>
    <property type="match status" value="1"/>
</dbReference>
<evidence type="ECO:0000256" key="3">
    <source>
        <dbReference type="ARBA" id="ARBA00022490"/>
    </source>
</evidence>
<organism evidence="5 6">
    <name type="scientific">Electrophorus voltai</name>
    <dbReference type="NCBI Taxonomy" id="2609070"/>
    <lineage>
        <taxon>Eukaryota</taxon>
        <taxon>Metazoa</taxon>
        <taxon>Chordata</taxon>
        <taxon>Craniata</taxon>
        <taxon>Vertebrata</taxon>
        <taxon>Euteleostomi</taxon>
        <taxon>Actinopterygii</taxon>
        <taxon>Neopterygii</taxon>
        <taxon>Teleostei</taxon>
        <taxon>Ostariophysi</taxon>
        <taxon>Gymnotiformes</taxon>
        <taxon>Gymnotoidei</taxon>
        <taxon>Gymnotidae</taxon>
        <taxon>Electrophorus</taxon>
    </lineage>
</organism>
<evidence type="ECO:0000256" key="1">
    <source>
        <dbReference type="ARBA" id="ARBA00004496"/>
    </source>
</evidence>
<evidence type="ECO:0000256" key="4">
    <source>
        <dbReference type="SAM" id="MobiDB-lite"/>
    </source>
</evidence>
<feature type="compositionally biased region" description="Polar residues" evidence="4">
    <location>
        <begin position="393"/>
        <end position="408"/>
    </location>
</feature>
<protein>
    <submittedName>
        <fullName evidence="5">Uncharacterized protein</fullName>
    </submittedName>
</protein>
<keyword evidence="6" id="KW-1185">Reference proteome</keyword>
<feature type="region of interest" description="Disordered" evidence="4">
    <location>
        <begin position="1"/>
        <end position="70"/>
    </location>
</feature>
<accession>A0AAD8YW68</accession>
<dbReference type="Pfam" id="PF16218">
    <property type="entry name" value="Peptidase_C101"/>
    <property type="match status" value="2"/>
</dbReference>
<dbReference type="InterPro" id="IPR023235">
    <property type="entry name" value="FAM105"/>
</dbReference>